<dbReference type="Pfam" id="PF26351">
    <property type="entry name" value="DUF8091"/>
    <property type="match status" value="1"/>
</dbReference>
<dbReference type="KEGG" id="tsu:Tresu_1600"/>
<dbReference type="GeneID" id="302998759"/>
<dbReference type="AlphaFoldDB" id="F2NVR3"/>
<proteinExistence type="predicted"/>
<dbReference type="RefSeq" id="WP_013701782.1">
    <property type="nucleotide sequence ID" value="NC_015385.1"/>
</dbReference>
<accession>F2NVR3</accession>
<dbReference type="Proteomes" id="UP000006852">
    <property type="component" value="Chromosome"/>
</dbReference>
<organism evidence="2 3">
    <name type="scientific">Treponema succinifaciens (strain ATCC 33096 / DSM 2489 / 6091)</name>
    <dbReference type="NCBI Taxonomy" id="869209"/>
    <lineage>
        <taxon>Bacteria</taxon>
        <taxon>Pseudomonadati</taxon>
        <taxon>Spirochaetota</taxon>
        <taxon>Spirochaetia</taxon>
        <taxon>Spirochaetales</taxon>
        <taxon>Treponemataceae</taxon>
        <taxon>Treponema</taxon>
    </lineage>
</organism>
<dbReference type="eggNOG" id="ENOG502ZJ9G">
    <property type="taxonomic scope" value="Bacteria"/>
</dbReference>
<feature type="domain" description="DUF8091" evidence="1">
    <location>
        <begin position="8"/>
        <end position="168"/>
    </location>
</feature>
<evidence type="ECO:0000313" key="2">
    <source>
        <dbReference type="EMBL" id="AEB14500.1"/>
    </source>
</evidence>
<evidence type="ECO:0000313" key="3">
    <source>
        <dbReference type="Proteomes" id="UP000006852"/>
    </source>
</evidence>
<dbReference type="InterPro" id="IPR058404">
    <property type="entry name" value="DUF8091"/>
</dbReference>
<dbReference type="OrthoDB" id="358981at2"/>
<dbReference type="HOGENOM" id="CLU_092314_0_0_12"/>
<reference evidence="2 3" key="1">
    <citation type="journal article" date="2011" name="Stand. Genomic Sci.">
        <title>Complete genome sequence of Treponema succinifaciens type strain (6091).</title>
        <authorList>
            <person name="Han C."/>
            <person name="Gronow S."/>
            <person name="Teshima H."/>
            <person name="Lapidus A."/>
            <person name="Nolan M."/>
            <person name="Lucas S."/>
            <person name="Hammon N."/>
            <person name="Deshpande S."/>
            <person name="Cheng J.F."/>
            <person name="Zeytun A."/>
            <person name="Tapia R."/>
            <person name="Goodwin L."/>
            <person name="Pitluck S."/>
            <person name="Liolios K."/>
            <person name="Pagani I."/>
            <person name="Ivanova N."/>
            <person name="Mavromatis K."/>
            <person name="Mikhailova N."/>
            <person name="Huntemann M."/>
            <person name="Pati A."/>
            <person name="Chen A."/>
            <person name="Palaniappan K."/>
            <person name="Land M."/>
            <person name="Hauser L."/>
            <person name="Brambilla E.M."/>
            <person name="Rohde M."/>
            <person name="Goker M."/>
            <person name="Woyke T."/>
            <person name="Bristow J."/>
            <person name="Eisen J.A."/>
            <person name="Markowitz V."/>
            <person name="Hugenholtz P."/>
            <person name="Kyrpides N.C."/>
            <person name="Klenk H.P."/>
            <person name="Detter J.C."/>
        </authorList>
    </citation>
    <scope>NUCLEOTIDE SEQUENCE [LARGE SCALE GENOMIC DNA]</scope>
    <source>
        <strain evidence="3">ATCC 33096 / DSM 2489 / 6091</strain>
    </source>
</reference>
<protein>
    <recommendedName>
        <fullName evidence="1">DUF8091 domain-containing protein</fullName>
    </recommendedName>
</protein>
<gene>
    <name evidence="2" type="ordered locus">Tresu_1600</name>
</gene>
<dbReference type="STRING" id="869209.Tresu_1600"/>
<name>F2NVR3_TRES6</name>
<dbReference type="EMBL" id="CP002631">
    <property type="protein sequence ID" value="AEB14500.1"/>
    <property type="molecule type" value="Genomic_DNA"/>
</dbReference>
<evidence type="ECO:0000259" key="1">
    <source>
        <dbReference type="Pfam" id="PF26351"/>
    </source>
</evidence>
<keyword evidence="3" id="KW-1185">Reference proteome</keyword>
<sequence>MINTLNETSLHKSLKAIYRIQCNGKSEVKIGAYIADILCPDGGIIEIQTGTLGKLLKKTEFFLSEKRKIKIVYPLATAKYIETKDAATGKITRRKSPLKKNIYSVFKEITALIPILLEKNFTLEIIEAEITEERVKTEEPVQSKNKRRRFKKNWQKTGKRLEQTGKIFTLHGKSSYKKLIPKNLPDTFTSKDFFELLKKNAPLVKRNDANLMLWVLSKIEIISTVGKKGNAKIYSTQTKCYENVL</sequence>
<reference evidence="3" key="2">
    <citation type="submission" date="2011-04" db="EMBL/GenBank/DDBJ databases">
        <title>The complete genome of chromosome of Treponema succinifaciens DSM 2489.</title>
        <authorList>
            <person name="Lucas S."/>
            <person name="Copeland A."/>
            <person name="Lapidus A."/>
            <person name="Bruce D."/>
            <person name="Goodwin L."/>
            <person name="Pitluck S."/>
            <person name="Peters L."/>
            <person name="Kyrpides N."/>
            <person name="Mavromatis K."/>
            <person name="Ivanova N."/>
            <person name="Ovchinnikova G."/>
            <person name="Teshima H."/>
            <person name="Detter J.C."/>
            <person name="Tapia R."/>
            <person name="Han C."/>
            <person name="Land M."/>
            <person name="Hauser L."/>
            <person name="Markowitz V."/>
            <person name="Cheng J.-F."/>
            <person name="Hugenholtz P."/>
            <person name="Woyke T."/>
            <person name="Wu D."/>
            <person name="Gronow S."/>
            <person name="Wellnitz S."/>
            <person name="Brambilla E."/>
            <person name="Klenk H.-P."/>
            <person name="Eisen J.A."/>
        </authorList>
    </citation>
    <scope>NUCLEOTIDE SEQUENCE [LARGE SCALE GENOMIC DNA]</scope>
    <source>
        <strain evidence="3">ATCC 33096 / DSM 2489 / 6091</strain>
    </source>
</reference>